<dbReference type="AlphaFoldDB" id="A0A3S3M0B9"/>
<dbReference type="Proteomes" id="UP000288071">
    <property type="component" value="Unassembled WGS sequence"/>
</dbReference>
<dbReference type="RefSeq" id="WP_128155635.1">
    <property type="nucleotide sequence ID" value="NZ_JBHSOM010000009.1"/>
</dbReference>
<reference evidence="2" key="2">
    <citation type="submission" date="2019-01" db="EMBL/GenBank/DDBJ databases">
        <title>Sinorhodobacter populi sp. nov. isolated from the symptomatic bark tissue of Populus euramericana canker.</title>
        <authorList>
            <person name="Li Y."/>
        </authorList>
    </citation>
    <scope>NUCLEOTIDE SEQUENCE [LARGE SCALE GENOMIC DNA]</scope>
    <source>
        <strain evidence="2">CGMCC 1.12963</strain>
    </source>
</reference>
<keyword evidence="1" id="KW-0808">Transferase</keyword>
<reference evidence="1 2" key="1">
    <citation type="submission" date="2019-01" db="EMBL/GenBank/DDBJ databases">
        <title>Sinorhodobacter populi sp. nov. isolated from the symptomatic bark tissue of Populus euramericana canker.</title>
        <authorList>
            <person name="Xu G."/>
        </authorList>
    </citation>
    <scope>NUCLEOTIDE SEQUENCE [LARGE SCALE GENOMIC DNA]</scope>
    <source>
        <strain evidence="1 2">CGMCC 1.12963</strain>
    </source>
</reference>
<name>A0A3S3M0B9_9RHOB</name>
<accession>A0A3S3M0B9</accession>
<keyword evidence="2" id="KW-1185">Reference proteome</keyword>
<evidence type="ECO:0000313" key="1">
    <source>
        <dbReference type="EMBL" id="RWR53373.1"/>
    </source>
</evidence>
<dbReference type="SUPFAM" id="SSF48452">
    <property type="entry name" value="TPR-like"/>
    <property type="match status" value="1"/>
</dbReference>
<comment type="caution">
    <text evidence="1">The sequence shown here is derived from an EMBL/GenBank/DDBJ whole genome shotgun (WGS) entry which is preliminary data.</text>
</comment>
<keyword evidence="1" id="KW-0328">Glycosyltransferase</keyword>
<evidence type="ECO:0000313" key="2">
    <source>
        <dbReference type="Proteomes" id="UP000288071"/>
    </source>
</evidence>
<organism evidence="1 2">
    <name type="scientific">Paenirhodobacter huangdaonensis</name>
    <dbReference type="NCBI Taxonomy" id="2501515"/>
    <lineage>
        <taxon>Bacteria</taxon>
        <taxon>Pseudomonadati</taxon>
        <taxon>Pseudomonadota</taxon>
        <taxon>Alphaproteobacteria</taxon>
        <taxon>Rhodobacterales</taxon>
        <taxon>Rhodobacter group</taxon>
        <taxon>Paenirhodobacter</taxon>
    </lineage>
</organism>
<gene>
    <name evidence="1" type="ORF">EOW66_06605</name>
</gene>
<dbReference type="GO" id="GO:0016757">
    <property type="term" value="F:glycosyltransferase activity"/>
    <property type="evidence" value="ECO:0007669"/>
    <property type="project" value="UniProtKB-KW"/>
</dbReference>
<protein>
    <submittedName>
        <fullName evidence="1">UDP-N-acetylglucosamine-peptide N-acetylglucosaminyltransferase</fullName>
    </submittedName>
</protein>
<sequence>MARDLRAEGRFLDAAKVYGVAAKCDPDGNAGLFMAYSLRDAGDDLTARRAFEHYALHHPADFDGQVALGLFLKQRGEYEAAIAPLRTALQLREDIATRNTYISCLGRSGHQEDARREGLTNLRDKHRHALDCARQSPFAQAGLKPGGRGFDPEHPERNIIAFSLWGDRPEYVTGAIVNAQIAKHLYLRWTARFYCDRSVPADAIEALKAYGAQVVMMDDPDLAGLRPMWRFFASDDPGVNVFVCRDADSRLNAKELLAVSDWLGSGKRFHVMRDHVLHHELILAGMWGGTAGVLPNIRDYLLGAKGYHDNRFMDQAFLGEQVWPMILDDVRVHDSVFGFPEAAGFPAGYELPGAIHVGGGVKRMPHWAKLIHLPG</sequence>
<dbReference type="Gene3D" id="1.25.40.10">
    <property type="entry name" value="Tetratricopeptide repeat domain"/>
    <property type="match status" value="1"/>
</dbReference>
<dbReference type="EMBL" id="SAVA01000003">
    <property type="protein sequence ID" value="RWR53373.1"/>
    <property type="molecule type" value="Genomic_DNA"/>
</dbReference>
<dbReference type="InterPro" id="IPR011990">
    <property type="entry name" value="TPR-like_helical_dom_sf"/>
</dbReference>
<proteinExistence type="predicted"/>